<feature type="non-terminal residue" evidence="1">
    <location>
        <position position="1"/>
    </location>
</feature>
<dbReference type="EMBL" id="LAZR01056947">
    <property type="protein sequence ID" value="KKK73088.1"/>
    <property type="molecule type" value="Genomic_DNA"/>
</dbReference>
<organism evidence="1">
    <name type="scientific">marine sediment metagenome</name>
    <dbReference type="NCBI Taxonomy" id="412755"/>
    <lineage>
        <taxon>unclassified sequences</taxon>
        <taxon>metagenomes</taxon>
        <taxon>ecological metagenomes</taxon>
    </lineage>
</organism>
<comment type="caution">
    <text evidence="1">The sequence shown here is derived from an EMBL/GenBank/DDBJ whole genome shotgun (WGS) entry which is preliminary data.</text>
</comment>
<accession>A0A0F8XVV0</accession>
<evidence type="ECO:0000313" key="1">
    <source>
        <dbReference type="EMBL" id="KKK73088.1"/>
    </source>
</evidence>
<dbReference type="AlphaFoldDB" id="A0A0F8XVV0"/>
<proteinExistence type="predicted"/>
<name>A0A0F8XVV0_9ZZZZ</name>
<protein>
    <submittedName>
        <fullName evidence="1">Uncharacterized protein</fullName>
    </submittedName>
</protein>
<sequence length="30" mass="3993">RLNRKETTRQDRQYDYLDWWQKSKKEKQQH</sequence>
<gene>
    <name evidence="1" type="ORF">LCGC14_2897320</name>
</gene>
<reference evidence="1" key="1">
    <citation type="journal article" date="2015" name="Nature">
        <title>Complex archaea that bridge the gap between prokaryotes and eukaryotes.</title>
        <authorList>
            <person name="Spang A."/>
            <person name="Saw J.H."/>
            <person name="Jorgensen S.L."/>
            <person name="Zaremba-Niedzwiedzka K."/>
            <person name="Martijn J."/>
            <person name="Lind A.E."/>
            <person name="van Eijk R."/>
            <person name="Schleper C."/>
            <person name="Guy L."/>
            <person name="Ettema T.J."/>
        </authorList>
    </citation>
    <scope>NUCLEOTIDE SEQUENCE</scope>
</reference>